<dbReference type="OrthoDB" id="2565090at2759"/>
<feature type="compositionally biased region" description="Basic and acidic residues" evidence="1">
    <location>
        <begin position="163"/>
        <end position="172"/>
    </location>
</feature>
<dbReference type="AlphaFoldDB" id="A0A0D0T5J1"/>
<evidence type="ECO:0000256" key="1">
    <source>
        <dbReference type="SAM" id="MobiDB-lite"/>
    </source>
</evidence>
<accession>A0A0D0T5J1</accession>
<name>A0A0D0T5J1_9TREE</name>
<feature type="region of interest" description="Disordered" evidence="1">
    <location>
        <begin position="142"/>
        <end position="204"/>
    </location>
</feature>
<feature type="compositionally biased region" description="Polar residues" evidence="1">
    <location>
        <begin position="142"/>
        <end position="158"/>
    </location>
</feature>
<proteinExistence type="predicted"/>
<feature type="region of interest" description="Disordered" evidence="1">
    <location>
        <begin position="226"/>
        <end position="300"/>
    </location>
</feature>
<keyword evidence="3" id="KW-1185">Reference proteome</keyword>
<feature type="compositionally biased region" description="Polar residues" evidence="1">
    <location>
        <begin position="319"/>
        <end position="328"/>
    </location>
</feature>
<feature type="compositionally biased region" description="Low complexity" evidence="1">
    <location>
        <begin position="262"/>
        <end position="283"/>
    </location>
</feature>
<reference evidence="2 3" key="1">
    <citation type="submission" date="2015-01" db="EMBL/GenBank/DDBJ databases">
        <title>The Genome Sequence of Cryptococcus gattii Ram5.</title>
        <authorList>
            <consortium name="The Broad Institute Genomics Platform"/>
            <person name="Cuomo C."/>
            <person name="Litvintseva A."/>
            <person name="Chen Y."/>
            <person name="Heitman J."/>
            <person name="Sun S."/>
            <person name="Springer D."/>
            <person name="Dromer F."/>
            <person name="Young S."/>
            <person name="Zeng Q."/>
            <person name="Gargeya S."/>
            <person name="Abouelleil A."/>
            <person name="Alvarado L."/>
            <person name="Chapman S.B."/>
            <person name="Gainer-Dewar J."/>
            <person name="Goldberg J."/>
            <person name="Griggs A."/>
            <person name="Gujja S."/>
            <person name="Hansen M."/>
            <person name="Howarth C."/>
            <person name="Imamovic A."/>
            <person name="Larimer J."/>
            <person name="Murphy C."/>
            <person name="Naylor J."/>
            <person name="Pearson M."/>
            <person name="Priest M."/>
            <person name="Roberts A."/>
            <person name="Saif S."/>
            <person name="Shea T."/>
            <person name="Sykes S."/>
            <person name="Wortman J."/>
            <person name="Nusbaum C."/>
            <person name="Birren B."/>
        </authorList>
    </citation>
    <scope>NUCLEOTIDE SEQUENCE [LARGE SCALE GENOMIC DNA]</scope>
    <source>
        <strain evidence="2 3">Ram5</strain>
    </source>
</reference>
<gene>
    <name evidence="2" type="ORF">I313_03131</name>
</gene>
<dbReference type="Proteomes" id="UP000053392">
    <property type="component" value="Unassembled WGS sequence"/>
</dbReference>
<feature type="compositionally biased region" description="Basic and acidic residues" evidence="1">
    <location>
        <begin position="329"/>
        <end position="342"/>
    </location>
</feature>
<evidence type="ECO:0000313" key="3">
    <source>
        <dbReference type="Proteomes" id="UP000053392"/>
    </source>
</evidence>
<dbReference type="HOGENOM" id="CLU_737731_0_0_1"/>
<evidence type="ECO:0000313" key="2">
    <source>
        <dbReference type="EMBL" id="KIR41177.1"/>
    </source>
</evidence>
<organism evidence="2 3">
    <name type="scientific">Cryptococcus deuterogattii Ram5</name>
    <dbReference type="NCBI Taxonomy" id="1296110"/>
    <lineage>
        <taxon>Eukaryota</taxon>
        <taxon>Fungi</taxon>
        <taxon>Dikarya</taxon>
        <taxon>Basidiomycota</taxon>
        <taxon>Agaricomycotina</taxon>
        <taxon>Tremellomycetes</taxon>
        <taxon>Tremellales</taxon>
        <taxon>Cryptococcaceae</taxon>
        <taxon>Cryptococcus</taxon>
        <taxon>Cryptococcus gattii species complex</taxon>
    </lineage>
</organism>
<protein>
    <submittedName>
        <fullName evidence="2">Uncharacterized protein</fullName>
    </submittedName>
</protein>
<feature type="region of interest" description="Disordered" evidence="1">
    <location>
        <begin position="1"/>
        <end position="101"/>
    </location>
</feature>
<feature type="compositionally biased region" description="Low complexity" evidence="1">
    <location>
        <begin position="43"/>
        <end position="57"/>
    </location>
</feature>
<feature type="compositionally biased region" description="Basic residues" evidence="1">
    <location>
        <begin position="284"/>
        <end position="299"/>
    </location>
</feature>
<dbReference type="EMBL" id="KN847901">
    <property type="protein sequence ID" value="KIR41177.1"/>
    <property type="molecule type" value="Genomic_DNA"/>
</dbReference>
<feature type="compositionally biased region" description="Low complexity" evidence="1">
    <location>
        <begin position="227"/>
        <end position="237"/>
    </location>
</feature>
<feature type="region of interest" description="Disordered" evidence="1">
    <location>
        <begin position="318"/>
        <end position="342"/>
    </location>
</feature>
<sequence length="374" mass="40508">MPYSLRSRTHSPLAELPLDRYVPAKRASTSPTPRGSKRHQPYASTSTSTSTSTVASSSKDRLGEGEGEDGEWAKSPIKKRTRTVTPRVKQVLDRDDLGVGKSPARRLFTASIAESSSSHSSLGGISGAVLTPPFNTEIRATQTQTGTETPIQNKTSIQYEDGNGNKKEDIHDPGFIIHPDLEGSVVGGRPHTRSHSRSTSPCPFVSSSLSELGVLDNQENIAPPLFSSTSSTCSTASIPHTPHSRRSGGSTSSHCVDSFYLSPSTVPSSSSHSHHWSPYSTHGSHSHGHTPGSSRRRREQSKLVNELLLLRGEDVPAGTSMSASIKTRIQMESRSRNKREKEVIVSDELTPGRRTTRGMVRRGRDLLAKEVDSV</sequence>